<dbReference type="GO" id="GO:0061630">
    <property type="term" value="F:ubiquitin protein ligase activity"/>
    <property type="evidence" value="ECO:0007669"/>
    <property type="project" value="TreeGrafter"/>
</dbReference>
<organism evidence="3">
    <name type="scientific">Mucor ambiguus</name>
    <dbReference type="NCBI Taxonomy" id="91626"/>
    <lineage>
        <taxon>Eukaryota</taxon>
        <taxon>Fungi</taxon>
        <taxon>Fungi incertae sedis</taxon>
        <taxon>Mucoromycota</taxon>
        <taxon>Mucoromycotina</taxon>
        <taxon>Mucoromycetes</taxon>
        <taxon>Mucorales</taxon>
        <taxon>Mucorineae</taxon>
        <taxon>Mucoraceae</taxon>
        <taxon>Mucor</taxon>
    </lineage>
</organism>
<feature type="region of interest" description="Disordered" evidence="1">
    <location>
        <begin position="209"/>
        <end position="243"/>
    </location>
</feature>
<dbReference type="OrthoDB" id="264917at2759"/>
<sequence>MWTYFLHELSRIGKVNQIVCGWVDYIYHHVSSDSYTLSTLDSQQHTPVIQLSSAVAFPGQHCLIHVTDDKNLLFQEMTTRPYQKHYAICLFTKDGNPNDLYDYGIMLQVNHIEHSPDLRHSVVQAIGLFRLRINSLSTDEEGCYVGDITRFDDCNYNDVDGGDAHGIGYSGDDYFDLDFDVQRKQWIMPATNNSTATNSTVPRPIAMSSSSTVTANNSKQAIRPRPCSMRLSSSAPNNIPTFNKTIPGSVNRRTWASTMNFGGSKPPSPPPLLPATINTSQFYFKLIKKASSPISNAIPNINVLFNQEIHPRLVQYLSATANHVWIMQYDWYLQQSDREPVIWWIANVLPFNQEEKIHLLSLSTLRERIMVIYQWFDKLQQQQQQYQS</sequence>
<dbReference type="PANTHER" id="PTHR23327:SF42">
    <property type="entry name" value="LON PEPTIDASE N-TERMINAL DOMAIN AND RING FINGER PROTEIN C14F5.10C"/>
    <property type="match status" value="1"/>
</dbReference>
<gene>
    <name evidence="3" type="ORF">MAM1_0073c04229</name>
</gene>
<dbReference type="InterPro" id="IPR046336">
    <property type="entry name" value="Lon_prtase_N_sf"/>
</dbReference>
<accession>A0A0C9MBW8</accession>
<evidence type="ECO:0000256" key="1">
    <source>
        <dbReference type="SAM" id="MobiDB-lite"/>
    </source>
</evidence>
<evidence type="ECO:0000313" key="3">
    <source>
        <dbReference type="EMBL" id="GAN04764.1"/>
    </source>
</evidence>
<protein>
    <recommendedName>
        <fullName evidence="2">Lon N-terminal domain-containing protein</fullName>
    </recommendedName>
</protein>
<dbReference type="InterPro" id="IPR003111">
    <property type="entry name" value="Lon_prtase_N"/>
</dbReference>
<dbReference type="PROSITE" id="PS51787">
    <property type="entry name" value="LON_N"/>
    <property type="match status" value="1"/>
</dbReference>
<dbReference type="PANTHER" id="PTHR23327">
    <property type="entry name" value="RING FINGER PROTEIN 127"/>
    <property type="match status" value="1"/>
</dbReference>
<evidence type="ECO:0000259" key="2">
    <source>
        <dbReference type="PROSITE" id="PS51787"/>
    </source>
</evidence>
<dbReference type="InterPro" id="IPR015947">
    <property type="entry name" value="PUA-like_sf"/>
</dbReference>
<proteinExistence type="predicted"/>
<evidence type="ECO:0000313" key="4">
    <source>
        <dbReference type="Proteomes" id="UP000053815"/>
    </source>
</evidence>
<dbReference type="Gene3D" id="2.30.130.40">
    <property type="entry name" value="LON domain-like"/>
    <property type="match status" value="1"/>
</dbReference>
<feature type="domain" description="Lon N-terminal" evidence="2">
    <location>
        <begin position="46"/>
        <end position="380"/>
    </location>
</feature>
<reference evidence="3" key="1">
    <citation type="submission" date="2014-09" db="EMBL/GenBank/DDBJ databases">
        <title>Draft genome sequence of an oleaginous Mucoromycotina fungus Mucor ambiguus NBRC6742.</title>
        <authorList>
            <person name="Takeda I."/>
            <person name="Yamane N."/>
            <person name="Morita T."/>
            <person name="Tamano K."/>
            <person name="Machida M."/>
            <person name="Baker S."/>
            <person name="Koike H."/>
        </authorList>
    </citation>
    <scope>NUCLEOTIDE SEQUENCE</scope>
    <source>
        <strain evidence="3">NBRC 6742</strain>
    </source>
</reference>
<dbReference type="SMART" id="SM00464">
    <property type="entry name" value="LON"/>
    <property type="match status" value="1"/>
</dbReference>
<dbReference type="SUPFAM" id="SSF88697">
    <property type="entry name" value="PUA domain-like"/>
    <property type="match status" value="1"/>
</dbReference>
<feature type="compositionally biased region" description="Polar residues" evidence="1">
    <location>
        <begin position="230"/>
        <end position="243"/>
    </location>
</feature>
<dbReference type="AlphaFoldDB" id="A0A0C9MBW8"/>
<keyword evidence="4" id="KW-1185">Reference proteome</keyword>
<dbReference type="STRING" id="91626.A0A0C9MBW8"/>
<feature type="compositionally biased region" description="Polar residues" evidence="1">
    <location>
        <begin position="209"/>
        <end position="220"/>
    </location>
</feature>
<name>A0A0C9MBW8_9FUNG</name>
<dbReference type="Proteomes" id="UP000053815">
    <property type="component" value="Unassembled WGS sequence"/>
</dbReference>
<dbReference type="EMBL" id="DF836362">
    <property type="protein sequence ID" value="GAN04764.1"/>
    <property type="molecule type" value="Genomic_DNA"/>
</dbReference>
<dbReference type="Pfam" id="PF02190">
    <property type="entry name" value="LON_substr_bdg"/>
    <property type="match status" value="1"/>
</dbReference>